<comment type="caution">
    <text evidence="2">The sequence shown here is derived from an EMBL/GenBank/DDBJ whole genome shotgun (WGS) entry which is preliminary data.</text>
</comment>
<gene>
    <name evidence="2" type="ORF">GSM42_09500</name>
</gene>
<protein>
    <submittedName>
        <fullName evidence="2">DUF2085 domain-containing protein</fullName>
    </submittedName>
</protein>
<dbReference type="InterPro" id="IPR019206">
    <property type="entry name" value="DUF2085_TM"/>
</dbReference>
<dbReference type="EMBL" id="WUUL01000005">
    <property type="protein sequence ID" value="MXQ53947.1"/>
    <property type="molecule type" value="Genomic_DNA"/>
</dbReference>
<evidence type="ECO:0000256" key="1">
    <source>
        <dbReference type="SAM" id="Phobius"/>
    </source>
</evidence>
<feature type="transmembrane region" description="Helical" evidence="1">
    <location>
        <begin position="28"/>
        <end position="46"/>
    </location>
</feature>
<reference evidence="2 3" key="1">
    <citation type="submission" date="2019-12" db="EMBL/GenBank/DDBJ databases">
        <title>Whole-genome analyses of novel actinobacteria.</title>
        <authorList>
            <person name="Sahin N."/>
            <person name="Saygin H."/>
        </authorList>
    </citation>
    <scope>NUCLEOTIDE SEQUENCE [LARGE SCALE GENOMIC DNA]</scope>
    <source>
        <strain evidence="2 3">KC615</strain>
    </source>
</reference>
<evidence type="ECO:0000313" key="3">
    <source>
        <dbReference type="Proteomes" id="UP000430692"/>
    </source>
</evidence>
<accession>A0A6I4VQL8</accession>
<name>A0A6I4VQL8_9BACL</name>
<organism evidence="2 3">
    <name type="scientific">Shimazuella alba</name>
    <dbReference type="NCBI Taxonomy" id="2690964"/>
    <lineage>
        <taxon>Bacteria</taxon>
        <taxon>Bacillati</taxon>
        <taxon>Bacillota</taxon>
        <taxon>Bacilli</taxon>
        <taxon>Bacillales</taxon>
        <taxon>Thermoactinomycetaceae</taxon>
        <taxon>Shimazuella</taxon>
    </lineage>
</organism>
<dbReference type="AlphaFoldDB" id="A0A6I4VQL8"/>
<feature type="transmembrane region" description="Helical" evidence="1">
    <location>
        <begin position="82"/>
        <end position="102"/>
    </location>
</feature>
<keyword evidence="1" id="KW-0812">Transmembrane</keyword>
<keyword evidence="1" id="KW-0472">Membrane</keyword>
<proteinExistence type="predicted"/>
<dbReference type="Pfam" id="PF09858">
    <property type="entry name" value="DUF2085"/>
    <property type="match status" value="1"/>
</dbReference>
<evidence type="ECO:0000313" key="2">
    <source>
        <dbReference type="EMBL" id="MXQ53947.1"/>
    </source>
</evidence>
<keyword evidence="3" id="KW-1185">Reference proteome</keyword>
<dbReference type="Proteomes" id="UP000430692">
    <property type="component" value="Unassembled WGS sequence"/>
</dbReference>
<feature type="transmembrane region" description="Helical" evidence="1">
    <location>
        <begin position="52"/>
        <end position="70"/>
    </location>
</feature>
<sequence>MLSKILYQIPCHRRADRSLFFNGKQFPLCARCTAIYTAYLTLPFFAFIHKNIYFLLLGILFQLPMFLDGFTQLLKWRESTNTLRMITGFMSGFGQCLFIWFWTDIITSHLKW</sequence>
<keyword evidence="1" id="KW-1133">Transmembrane helix</keyword>